<comment type="caution">
    <text evidence="1">The sequence shown here is derived from an EMBL/GenBank/DDBJ whole genome shotgun (WGS) entry which is preliminary data.</text>
</comment>
<sequence>SIVHLHQTLLHESDHHFPRSLSRLFLVSHARSSNLIRVCSTANAWGKSVLDVRPVRLACVHFIIEFGNLYRSKIKYNK</sequence>
<proteinExistence type="predicted"/>
<gene>
    <name evidence="1" type="ORF">PFISCL1PPCAC_5081</name>
</gene>
<reference evidence="1" key="1">
    <citation type="submission" date="2023-10" db="EMBL/GenBank/DDBJ databases">
        <title>Genome assembly of Pristionchus species.</title>
        <authorList>
            <person name="Yoshida K."/>
            <person name="Sommer R.J."/>
        </authorList>
    </citation>
    <scope>NUCLEOTIDE SEQUENCE</scope>
    <source>
        <strain evidence="1">RS5133</strain>
    </source>
</reference>
<accession>A0AAV5V5E5</accession>
<protein>
    <submittedName>
        <fullName evidence="1">Uncharacterized protein</fullName>
    </submittedName>
</protein>
<organism evidence="1 2">
    <name type="scientific">Pristionchus fissidentatus</name>
    <dbReference type="NCBI Taxonomy" id="1538716"/>
    <lineage>
        <taxon>Eukaryota</taxon>
        <taxon>Metazoa</taxon>
        <taxon>Ecdysozoa</taxon>
        <taxon>Nematoda</taxon>
        <taxon>Chromadorea</taxon>
        <taxon>Rhabditida</taxon>
        <taxon>Rhabditina</taxon>
        <taxon>Diplogasteromorpha</taxon>
        <taxon>Diplogasteroidea</taxon>
        <taxon>Neodiplogasteridae</taxon>
        <taxon>Pristionchus</taxon>
    </lineage>
</organism>
<evidence type="ECO:0000313" key="1">
    <source>
        <dbReference type="EMBL" id="GMT13784.1"/>
    </source>
</evidence>
<feature type="non-terminal residue" evidence="1">
    <location>
        <position position="1"/>
    </location>
</feature>
<dbReference type="AlphaFoldDB" id="A0AAV5V5E5"/>
<dbReference type="Proteomes" id="UP001432322">
    <property type="component" value="Unassembled WGS sequence"/>
</dbReference>
<evidence type="ECO:0000313" key="2">
    <source>
        <dbReference type="Proteomes" id="UP001432322"/>
    </source>
</evidence>
<dbReference type="EMBL" id="BTSY01000002">
    <property type="protein sequence ID" value="GMT13784.1"/>
    <property type="molecule type" value="Genomic_DNA"/>
</dbReference>
<keyword evidence="2" id="KW-1185">Reference proteome</keyword>
<name>A0AAV5V5E5_9BILA</name>